<dbReference type="InterPro" id="IPR036365">
    <property type="entry name" value="PGBD-like_sf"/>
</dbReference>
<organism evidence="3 4">
    <name type="scientific">Catellatospora chokoriensis</name>
    <dbReference type="NCBI Taxonomy" id="310353"/>
    <lineage>
        <taxon>Bacteria</taxon>
        <taxon>Bacillati</taxon>
        <taxon>Actinomycetota</taxon>
        <taxon>Actinomycetes</taxon>
        <taxon>Micromonosporales</taxon>
        <taxon>Micromonosporaceae</taxon>
        <taxon>Catellatospora</taxon>
    </lineage>
</organism>
<dbReference type="InterPro" id="IPR036366">
    <property type="entry name" value="PGBDSf"/>
</dbReference>
<feature type="compositionally biased region" description="Low complexity" evidence="1">
    <location>
        <begin position="236"/>
        <end position="259"/>
    </location>
</feature>
<dbReference type="InterPro" id="IPR002477">
    <property type="entry name" value="Peptidoglycan-bd-like"/>
</dbReference>
<protein>
    <submittedName>
        <fullName evidence="3">Peptidoglycan-binding protein</fullName>
    </submittedName>
</protein>
<dbReference type="Pfam" id="PF01471">
    <property type="entry name" value="PG_binding_1"/>
    <property type="match status" value="1"/>
</dbReference>
<evidence type="ECO:0000256" key="1">
    <source>
        <dbReference type="SAM" id="MobiDB-lite"/>
    </source>
</evidence>
<dbReference type="EMBL" id="BONG01000059">
    <property type="protein sequence ID" value="GIF93254.1"/>
    <property type="molecule type" value="Genomic_DNA"/>
</dbReference>
<name>A0A8J3K3C3_9ACTN</name>
<gene>
    <name evidence="3" type="ORF">Cch02nite_66980</name>
</gene>
<dbReference type="Gene3D" id="2.40.420.20">
    <property type="match status" value="1"/>
</dbReference>
<evidence type="ECO:0000259" key="2">
    <source>
        <dbReference type="Pfam" id="PF01471"/>
    </source>
</evidence>
<keyword evidence="4" id="KW-1185">Reference proteome</keyword>
<feature type="region of interest" description="Disordered" evidence="1">
    <location>
        <begin position="233"/>
        <end position="259"/>
    </location>
</feature>
<feature type="domain" description="Peptidoglycan binding-like" evidence="2">
    <location>
        <begin position="127"/>
        <end position="177"/>
    </location>
</feature>
<dbReference type="AlphaFoldDB" id="A0A8J3K3C3"/>
<dbReference type="RefSeq" id="WP_191838361.1">
    <property type="nucleotide sequence ID" value="NZ_BAAALB010000003.1"/>
</dbReference>
<evidence type="ECO:0000313" key="4">
    <source>
        <dbReference type="Proteomes" id="UP000619293"/>
    </source>
</evidence>
<dbReference type="SUPFAM" id="SSF47090">
    <property type="entry name" value="PGBD-like"/>
    <property type="match status" value="1"/>
</dbReference>
<comment type="caution">
    <text evidence="3">The sequence shown here is derived from an EMBL/GenBank/DDBJ whole genome shotgun (WGS) entry which is preliminary data.</text>
</comment>
<proteinExistence type="predicted"/>
<evidence type="ECO:0000313" key="3">
    <source>
        <dbReference type="EMBL" id="GIF93254.1"/>
    </source>
</evidence>
<dbReference type="Proteomes" id="UP000619293">
    <property type="component" value="Unassembled WGS sequence"/>
</dbReference>
<reference evidence="3 4" key="1">
    <citation type="submission" date="2021-01" db="EMBL/GenBank/DDBJ databases">
        <title>Whole genome shotgun sequence of Catellatospora chokoriensis NBRC 107358.</title>
        <authorList>
            <person name="Komaki H."/>
            <person name="Tamura T."/>
        </authorList>
    </citation>
    <scope>NUCLEOTIDE SEQUENCE [LARGE SCALE GENOMIC DNA]</scope>
    <source>
        <strain evidence="3 4">NBRC 107358</strain>
    </source>
</reference>
<dbReference type="Gene3D" id="1.10.101.10">
    <property type="entry name" value="PGBD-like superfamily/PGBD"/>
    <property type="match status" value="1"/>
</dbReference>
<sequence>MSGLLWRRRAATVGMCAAVLALLAVGVMAALGLGGDGGDPPAERRTGPAATTTVTRQTLVEAVTVPGVLGYGPATPVASTATGTVTWLPAVGATVVRGGQLLRADDRPVLLLYGALPMYRALSAGVTGADVKQFEQNLAALGLRGFDVDETFSGSTASAVKRWQKSLGLPETGTVDRDRVIYAPGPVRVAEQLVRVGASATGDVLEYTGSTRAVTATADRSRTDWAVPNAKVELSTHGGTPTPGRVVTTTDAPAAGGADSGGANVTITIAYAAQQALGSQDGVGVTIRHVLQERRDVLTVPVNALLALAEGGYGVEVVTDRVRIVAVQVGLFAGGRVEISAPGIDDGTTVGIPA</sequence>
<accession>A0A8J3K3C3</accession>